<accession>A0ABQ5K2M6</accession>
<dbReference type="Pfam" id="PF13499">
    <property type="entry name" value="EF-hand_7"/>
    <property type="match status" value="1"/>
</dbReference>
<dbReference type="InterPro" id="IPR018247">
    <property type="entry name" value="EF_Hand_1_Ca_BS"/>
</dbReference>
<dbReference type="EMBL" id="BQXS01012454">
    <property type="protein sequence ID" value="GKT23311.1"/>
    <property type="molecule type" value="Genomic_DNA"/>
</dbReference>
<dbReference type="PANTHER" id="PTHR23048">
    <property type="entry name" value="MYOSIN LIGHT CHAIN 1, 3"/>
    <property type="match status" value="1"/>
</dbReference>
<feature type="domain" description="EF-hand" evidence="4">
    <location>
        <begin position="870"/>
        <end position="905"/>
    </location>
</feature>
<name>A0ABQ5K2M6_9EUKA</name>
<keyword evidence="6" id="KW-1185">Reference proteome</keyword>
<dbReference type="PANTHER" id="PTHR23048:SF0">
    <property type="entry name" value="CALMODULIN LIKE 3"/>
    <property type="match status" value="1"/>
</dbReference>
<feature type="region of interest" description="Disordered" evidence="3">
    <location>
        <begin position="37"/>
        <end position="111"/>
    </location>
</feature>
<evidence type="ECO:0000259" key="4">
    <source>
        <dbReference type="PROSITE" id="PS50222"/>
    </source>
</evidence>
<dbReference type="InterPro" id="IPR002048">
    <property type="entry name" value="EF_hand_dom"/>
</dbReference>
<dbReference type="InterPro" id="IPR050230">
    <property type="entry name" value="CALM/Myosin/TropC-like"/>
</dbReference>
<evidence type="ECO:0000313" key="6">
    <source>
        <dbReference type="Proteomes" id="UP001057375"/>
    </source>
</evidence>
<reference evidence="5" key="1">
    <citation type="submission" date="2022-03" db="EMBL/GenBank/DDBJ databases">
        <title>Draft genome sequence of Aduncisulcus paluster, a free-living microaerophilic Fornicata.</title>
        <authorList>
            <person name="Yuyama I."/>
            <person name="Kume K."/>
            <person name="Tamura T."/>
            <person name="Inagaki Y."/>
            <person name="Hashimoto T."/>
        </authorList>
    </citation>
    <scope>NUCLEOTIDE SEQUENCE</scope>
    <source>
        <strain evidence="5">NY0171</strain>
    </source>
</reference>
<organism evidence="5 6">
    <name type="scientific">Aduncisulcus paluster</name>
    <dbReference type="NCBI Taxonomy" id="2918883"/>
    <lineage>
        <taxon>Eukaryota</taxon>
        <taxon>Metamonada</taxon>
        <taxon>Carpediemonas-like organisms</taxon>
        <taxon>Aduncisulcus</taxon>
    </lineage>
</organism>
<evidence type="ECO:0000256" key="1">
    <source>
        <dbReference type="ARBA" id="ARBA00022737"/>
    </source>
</evidence>
<feature type="compositionally biased region" description="Polar residues" evidence="3">
    <location>
        <begin position="64"/>
        <end position="74"/>
    </location>
</feature>
<comment type="caution">
    <text evidence="5">The sequence shown here is derived from an EMBL/GenBank/DDBJ whole genome shotgun (WGS) entry which is preliminary data.</text>
</comment>
<dbReference type="Proteomes" id="UP001057375">
    <property type="component" value="Unassembled WGS sequence"/>
</dbReference>
<dbReference type="CDD" id="cd00051">
    <property type="entry name" value="EFh"/>
    <property type="match status" value="1"/>
</dbReference>
<evidence type="ECO:0000256" key="3">
    <source>
        <dbReference type="SAM" id="MobiDB-lite"/>
    </source>
</evidence>
<evidence type="ECO:0000313" key="5">
    <source>
        <dbReference type="EMBL" id="GKT23311.1"/>
    </source>
</evidence>
<feature type="compositionally biased region" description="Basic and acidic residues" evidence="3">
    <location>
        <begin position="42"/>
        <end position="60"/>
    </location>
</feature>
<feature type="domain" description="EF-hand" evidence="4">
    <location>
        <begin position="834"/>
        <end position="869"/>
    </location>
</feature>
<dbReference type="SUPFAM" id="SSF47473">
    <property type="entry name" value="EF-hand"/>
    <property type="match status" value="1"/>
</dbReference>
<evidence type="ECO:0000256" key="2">
    <source>
        <dbReference type="ARBA" id="ARBA00022837"/>
    </source>
</evidence>
<feature type="compositionally biased region" description="Polar residues" evidence="3">
    <location>
        <begin position="100"/>
        <end position="111"/>
    </location>
</feature>
<dbReference type="Gene3D" id="1.10.238.10">
    <property type="entry name" value="EF-hand"/>
    <property type="match status" value="1"/>
</dbReference>
<proteinExistence type="predicted"/>
<dbReference type="PROSITE" id="PS50222">
    <property type="entry name" value="EF_HAND_2"/>
    <property type="match status" value="2"/>
</dbReference>
<sequence length="973" mass="107781">MERVKNLASEGEIVIKKKGGARVEPIVRADAYNYGEDSVEETTEREMSATVDSEHTDGKRGRTRFSSRLSSRGVTSGRGGKSLASSQRMSRRFAGHPARSGQTPRSSISHPTIPTHIQQARELTSAPLPPTPSFSTLSSAKNSIISALRASLESLPSFIAQTNDVFDVLESVAVSCAQLSAMGIRTIDPDSPAPSLPTVPTPLSNDTVTRAREKDLKRLLGDHDRRGVVVGPSNASSTNSHLWDTVVSLVCECESILDSLQQTDASANLLLKSRFLTGNKTSIPSEIETFDTFIDRSNQFIDEFVRTYVRNGPELLATAMERDSKNKAVNVRRMREDREVVFFSSRDAAVAVWMRVSQLVTEVNFKATVLSDIVDDFNSVCTLLGEDGDVAKAEEKAMNEGGMVVDPFALSLHDKLHMDTMRRGTVAVGAGIIASPFIAGSTSMTKSAMSVSMLDGSGEGLDKPGKQQHSFFVPLARFLQPDHFYVLLLALRNTVKNWNALIDRIFLDLPPASDLLKFVDRDTRIINNQCKADGVVVGMQMISEMCASAVNNINTHTLTSVLKDPTPEIKVMNKKEDDIGDLQKYERKLQEFKPSASYATQTAPSHDVWSLLMRECGPSVVDSLRFGTQFHVQHILSTAVSECVVFSEEEIHDDVDFTASSTSIVPAFSCPYIEIDKDIPFKLYYPHNRSIESAVGKVSIQTLARRDSILNPVDYSQLHSNLFSFNSAFCDEEGKVERQLTASLDKQIALLADSTEQMESGMHLHRCAERVKENELVSKKVLLEEVQDVVETLPPCHSSVLEDAMQGLERTIISVEEKMEEEKELVMSYGVSVERFSELQSVFRYFDADGSGDLSVSEIKTLLSALGNDVTDEMVWDTFKKMDKDGSGKIEFNEFVDVCSTLVPCLETPQDYLNVFRQIAQREGGKIKEDTFAEFFGSCLSPKEFDTLVELIKKRRDGSIDYIQLCKDILPSE</sequence>
<protein>
    <recommendedName>
        <fullName evidence="4">EF-hand domain-containing protein</fullName>
    </recommendedName>
</protein>
<keyword evidence="2" id="KW-0106">Calcium</keyword>
<keyword evidence="1" id="KW-0677">Repeat</keyword>
<dbReference type="PROSITE" id="PS00018">
    <property type="entry name" value="EF_HAND_1"/>
    <property type="match status" value="2"/>
</dbReference>
<dbReference type="InterPro" id="IPR011992">
    <property type="entry name" value="EF-hand-dom_pair"/>
</dbReference>
<gene>
    <name evidence="5" type="ORF">ADUPG1_012391</name>
</gene>
<dbReference type="CDD" id="cd15898">
    <property type="entry name" value="EFh_PI-PLC"/>
    <property type="match status" value="1"/>
</dbReference>
<dbReference type="SMART" id="SM00054">
    <property type="entry name" value="EFh"/>
    <property type="match status" value="2"/>
</dbReference>